<dbReference type="AlphaFoldDB" id="A0A0N4WH65"/>
<dbReference type="PANTHER" id="PTHR33332">
    <property type="entry name" value="REVERSE TRANSCRIPTASE DOMAIN-CONTAINING PROTEIN"/>
    <property type="match status" value="1"/>
</dbReference>
<accession>A0A0N4WH65</accession>
<sequence>MLRCCLFLVQKLPLSIEKTKVVHLSSRKCSRDDHFEYRIDGNGIRTVDGVVDLGFMVKPDLSFDSHCEMIAGKGLNAVHRLFRALTTRNPSVLLQAFKVYVRPLVEYGTVVFSPHKRKIIDKIEKVQNSFTRKLMIRVVGFMYDSIPSAAERNANFGLRSLCWRRKKFDLLTFHKVLTGSHCLHPSTFYTIRASTTRNGPFKLVPSKSRLNCRSHFFVNRVHPLYFALSKKKSIPISSSSFKKYLNEYLEP</sequence>
<name>A0A0N4WH65_HAEPC</name>
<proteinExistence type="predicted"/>
<organism evidence="1">
    <name type="scientific">Haemonchus placei</name>
    <name type="common">Barber's pole worm</name>
    <dbReference type="NCBI Taxonomy" id="6290"/>
    <lineage>
        <taxon>Eukaryota</taxon>
        <taxon>Metazoa</taxon>
        <taxon>Ecdysozoa</taxon>
        <taxon>Nematoda</taxon>
        <taxon>Chromadorea</taxon>
        <taxon>Rhabditida</taxon>
        <taxon>Rhabditina</taxon>
        <taxon>Rhabditomorpha</taxon>
        <taxon>Strongyloidea</taxon>
        <taxon>Trichostrongylidae</taxon>
        <taxon>Haemonchus</taxon>
    </lineage>
</organism>
<dbReference type="OMA" id="HISTRTD"/>
<reference evidence="1" key="1">
    <citation type="submission" date="2017-02" db="UniProtKB">
        <authorList>
            <consortium name="WormBaseParasite"/>
        </authorList>
    </citation>
    <scope>IDENTIFICATION</scope>
</reference>
<dbReference type="WBParaSite" id="HPLM_0001021101-mRNA-1">
    <property type="protein sequence ID" value="HPLM_0001021101-mRNA-1"/>
    <property type="gene ID" value="HPLM_0001021101"/>
</dbReference>
<dbReference type="PRINTS" id="PR01345">
    <property type="entry name" value="CERVTRCPTASE"/>
</dbReference>
<protein>
    <submittedName>
        <fullName evidence="1">RNA-directed DNA polymerase from transposon BS</fullName>
    </submittedName>
</protein>
<evidence type="ECO:0000313" key="1">
    <source>
        <dbReference type="WBParaSite" id="HPLM_0001021101-mRNA-1"/>
    </source>
</evidence>